<protein>
    <recommendedName>
        <fullName evidence="11">Clusterin-associated protein 1</fullName>
    </recommendedName>
</protein>
<gene>
    <name evidence="9" type="ORF">KP509_07G100800</name>
</gene>
<evidence type="ECO:0000313" key="9">
    <source>
        <dbReference type="EMBL" id="KAH7434096.1"/>
    </source>
</evidence>
<evidence type="ECO:0000256" key="8">
    <source>
        <dbReference type="SAM" id="MobiDB-lite"/>
    </source>
</evidence>
<evidence type="ECO:0000256" key="2">
    <source>
        <dbReference type="ARBA" id="ARBA00008340"/>
    </source>
</evidence>
<evidence type="ECO:0000313" key="10">
    <source>
        <dbReference type="Proteomes" id="UP000825935"/>
    </source>
</evidence>
<comment type="similarity">
    <text evidence="2">Belongs to the CLUAP1 family.</text>
</comment>
<organism evidence="9 10">
    <name type="scientific">Ceratopteris richardii</name>
    <name type="common">Triangle waterfern</name>
    <dbReference type="NCBI Taxonomy" id="49495"/>
    <lineage>
        <taxon>Eukaryota</taxon>
        <taxon>Viridiplantae</taxon>
        <taxon>Streptophyta</taxon>
        <taxon>Embryophyta</taxon>
        <taxon>Tracheophyta</taxon>
        <taxon>Polypodiopsida</taxon>
        <taxon>Polypodiidae</taxon>
        <taxon>Polypodiales</taxon>
        <taxon>Pteridineae</taxon>
        <taxon>Pteridaceae</taxon>
        <taxon>Parkerioideae</taxon>
        <taxon>Ceratopteris</taxon>
    </lineage>
</organism>
<dbReference type="PANTHER" id="PTHR21547:SF0">
    <property type="entry name" value="CLUSTERIN-ASSOCIATED PROTEIN 1"/>
    <property type="match status" value="1"/>
</dbReference>
<feature type="compositionally biased region" description="Acidic residues" evidence="8">
    <location>
        <begin position="235"/>
        <end position="245"/>
    </location>
</feature>
<comment type="caution">
    <text evidence="9">The sequence shown here is derived from an EMBL/GenBank/DDBJ whole genome shotgun (WGS) entry which is preliminary data.</text>
</comment>
<evidence type="ECO:0000256" key="5">
    <source>
        <dbReference type="ARBA" id="ARBA00023069"/>
    </source>
</evidence>
<dbReference type="GO" id="GO:0060271">
    <property type="term" value="P:cilium assembly"/>
    <property type="evidence" value="ECO:0007669"/>
    <property type="project" value="TreeGrafter"/>
</dbReference>
<evidence type="ECO:0000256" key="7">
    <source>
        <dbReference type="SAM" id="Coils"/>
    </source>
</evidence>
<dbReference type="OMA" id="LCIDNEH"/>
<dbReference type="PANTHER" id="PTHR21547">
    <property type="entry name" value="CLUSTERIN ASSOCIATED PROTEIN 1"/>
    <property type="match status" value="1"/>
</dbReference>
<keyword evidence="10" id="KW-1185">Reference proteome</keyword>
<dbReference type="AlphaFoldDB" id="A0A8T2UJR2"/>
<sequence>MATRMFVSELIKSGSCLCEVLLEEPNLKEERAVVLAKNTDLDEIEKSLKESIALMFKKIEITAEDLKKTQAHEKSLETYLEKRKMELERDEERLATFMNVRPAYMDEYEVLQKELQGLFTVYDERFRNLQWLEAQLDGFRVAEQQKHEEVQHRMRSLQRRFHEEEVKILHGVDMVSFPVENDQTSEIGDLEGQTEDFSKYFPISQTWCNPQPLESMKLDKAMHSISSGTPSLEHDGEDNDTDSIF</sequence>
<evidence type="ECO:0008006" key="11">
    <source>
        <dbReference type="Google" id="ProtNLM"/>
    </source>
</evidence>
<keyword evidence="6" id="KW-0966">Cell projection</keyword>
<comment type="subcellular location">
    <subcellularLocation>
        <location evidence="1">Cell projection</location>
        <location evidence="1">Cilium</location>
    </subcellularLocation>
</comment>
<dbReference type="EMBL" id="CM035412">
    <property type="protein sequence ID" value="KAH7434096.1"/>
    <property type="molecule type" value="Genomic_DNA"/>
</dbReference>
<evidence type="ECO:0000256" key="1">
    <source>
        <dbReference type="ARBA" id="ARBA00004138"/>
    </source>
</evidence>
<keyword evidence="4 7" id="KW-0175">Coiled coil</keyword>
<evidence type="ECO:0000256" key="3">
    <source>
        <dbReference type="ARBA" id="ARBA00022794"/>
    </source>
</evidence>
<proteinExistence type="inferred from homology"/>
<reference evidence="9" key="1">
    <citation type="submission" date="2021-08" db="EMBL/GenBank/DDBJ databases">
        <title>WGS assembly of Ceratopteris richardii.</title>
        <authorList>
            <person name="Marchant D.B."/>
            <person name="Chen G."/>
            <person name="Jenkins J."/>
            <person name="Shu S."/>
            <person name="Leebens-Mack J."/>
            <person name="Grimwood J."/>
            <person name="Schmutz J."/>
            <person name="Soltis P."/>
            <person name="Soltis D."/>
            <person name="Chen Z.-H."/>
        </authorList>
    </citation>
    <scope>NUCLEOTIDE SEQUENCE</scope>
    <source>
        <strain evidence="9">Whitten #5841</strain>
        <tissue evidence="9">Leaf</tissue>
    </source>
</reference>
<keyword evidence="5" id="KW-0969">Cilium</keyword>
<feature type="coiled-coil region" evidence="7">
    <location>
        <begin position="140"/>
        <end position="167"/>
    </location>
</feature>
<dbReference type="GO" id="GO:0030992">
    <property type="term" value="C:intraciliary transport particle B"/>
    <property type="evidence" value="ECO:0007669"/>
    <property type="project" value="TreeGrafter"/>
</dbReference>
<dbReference type="GO" id="GO:0005815">
    <property type="term" value="C:microtubule organizing center"/>
    <property type="evidence" value="ECO:0007669"/>
    <property type="project" value="TreeGrafter"/>
</dbReference>
<evidence type="ECO:0000256" key="4">
    <source>
        <dbReference type="ARBA" id="ARBA00023054"/>
    </source>
</evidence>
<keyword evidence="3" id="KW-0970">Cilium biogenesis/degradation</keyword>
<dbReference type="Pfam" id="PF10234">
    <property type="entry name" value="Cluap1"/>
    <property type="match status" value="1"/>
</dbReference>
<evidence type="ECO:0000256" key="6">
    <source>
        <dbReference type="ARBA" id="ARBA00023273"/>
    </source>
</evidence>
<dbReference type="GO" id="GO:0005929">
    <property type="term" value="C:cilium"/>
    <property type="evidence" value="ECO:0007669"/>
    <property type="project" value="UniProtKB-SubCell"/>
</dbReference>
<feature type="region of interest" description="Disordered" evidence="8">
    <location>
        <begin position="225"/>
        <end position="245"/>
    </location>
</feature>
<accession>A0A8T2UJR2</accession>
<dbReference type="InterPro" id="IPR019366">
    <property type="entry name" value="Clusterin-associated_protein-1"/>
</dbReference>
<dbReference type="Proteomes" id="UP000825935">
    <property type="component" value="Chromosome 7"/>
</dbReference>
<dbReference type="OrthoDB" id="1915814at2759"/>
<name>A0A8T2UJR2_CERRI</name>